<organism evidence="1 2">
    <name type="scientific">Bicyclus anynana</name>
    <name type="common">Squinting bush brown butterfly</name>
    <dbReference type="NCBI Taxonomy" id="110368"/>
    <lineage>
        <taxon>Eukaryota</taxon>
        <taxon>Metazoa</taxon>
        <taxon>Ecdysozoa</taxon>
        <taxon>Arthropoda</taxon>
        <taxon>Hexapoda</taxon>
        <taxon>Insecta</taxon>
        <taxon>Pterygota</taxon>
        <taxon>Neoptera</taxon>
        <taxon>Endopterygota</taxon>
        <taxon>Lepidoptera</taxon>
        <taxon>Glossata</taxon>
        <taxon>Ditrysia</taxon>
        <taxon>Papilionoidea</taxon>
        <taxon>Nymphalidae</taxon>
        <taxon>Satyrinae</taxon>
        <taxon>Satyrini</taxon>
        <taxon>Mycalesina</taxon>
        <taxon>Bicyclus</taxon>
    </lineage>
</organism>
<keyword evidence="1" id="KW-1185">Reference proteome</keyword>
<protein>
    <submittedName>
        <fullName evidence="2">Uncharacterized protein LOC112045250 isoform X1</fullName>
    </submittedName>
</protein>
<dbReference type="Gene3D" id="3.30.1330.30">
    <property type="match status" value="1"/>
</dbReference>
<dbReference type="InterPro" id="IPR029064">
    <property type="entry name" value="Ribosomal_eL30-like_sf"/>
</dbReference>
<accession>A0ABM3LVZ7</accession>
<dbReference type="Proteomes" id="UP001652582">
    <property type="component" value="Chromosome 19"/>
</dbReference>
<reference evidence="2" key="1">
    <citation type="submission" date="2025-08" db="UniProtKB">
        <authorList>
            <consortium name="RefSeq"/>
        </authorList>
    </citation>
    <scope>IDENTIFICATION</scope>
</reference>
<dbReference type="SUPFAM" id="SSF55315">
    <property type="entry name" value="L30e-like"/>
    <property type="match status" value="1"/>
</dbReference>
<evidence type="ECO:0000313" key="1">
    <source>
        <dbReference type="Proteomes" id="UP001652582"/>
    </source>
</evidence>
<proteinExistence type="predicted"/>
<dbReference type="GeneID" id="112045250"/>
<sequence length="290" mass="32656">MEAQKLKKKSTLSKSKIKKTIKNVICRPDPVFCHIKISISRPVITETEKTVLQTALQKHRVHITPFIKPHWNDIKLKPKKERPQPPPIQKVEGLFFGISTCCSAVKTQDCCAVLVEADVNPQAIVHPVIEACISSNVSIICLKGLRQLSLSYFGLKTSCLGVKNNCLPDLSCQIHEIFKNYKQDTKLTPSVTCAENNTENVVSSEKVDDSKMDVDTYCPYVYRTDKKTRAFNPTDSQQDTKGNQFTGQQFIKLPQDNTNSSKPANDRKAYMAMMLKRIANNPNRVKKAKS</sequence>
<evidence type="ECO:0000313" key="2">
    <source>
        <dbReference type="RefSeq" id="XP_052743239.1"/>
    </source>
</evidence>
<dbReference type="RefSeq" id="XP_052743239.1">
    <property type="nucleotide sequence ID" value="XM_052887279.1"/>
</dbReference>
<gene>
    <name evidence="2" type="primary">LOC112045250</name>
</gene>
<name>A0ABM3LVZ7_BICAN</name>